<gene>
    <name evidence="4" type="ORF">AWB64_04433</name>
</gene>
<dbReference type="CDD" id="cd04301">
    <property type="entry name" value="NAT_SF"/>
    <property type="match status" value="1"/>
</dbReference>
<evidence type="ECO:0000256" key="1">
    <source>
        <dbReference type="ARBA" id="ARBA00022679"/>
    </source>
</evidence>
<proteinExistence type="predicted"/>
<evidence type="ECO:0000313" key="5">
    <source>
        <dbReference type="Proteomes" id="UP000054893"/>
    </source>
</evidence>
<reference evidence="4 5" key="1">
    <citation type="submission" date="2016-01" db="EMBL/GenBank/DDBJ databases">
        <authorList>
            <person name="Oliw E.H."/>
        </authorList>
    </citation>
    <scope>NUCLEOTIDE SEQUENCE [LARGE SCALE GENOMIC DNA]</scope>
    <source>
        <strain evidence="4">LMG 22029</strain>
    </source>
</reference>
<dbReference type="Proteomes" id="UP000054893">
    <property type="component" value="Unassembled WGS sequence"/>
</dbReference>
<dbReference type="PROSITE" id="PS51186">
    <property type="entry name" value="GNAT"/>
    <property type="match status" value="1"/>
</dbReference>
<dbReference type="PANTHER" id="PTHR10545:SF42">
    <property type="entry name" value="ACETYLTRANSFERASE"/>
    <property type="match status" value="1"/>
</dbReference>
<evidence type="ECO:0000256" key="2">
    <source>
        <dbReference type="ARBA" id="ARBA00023315"/>
    </source>
</evidence>
<dbReference type="InterPro" id="IPR051016">
    <property type="entry name" value="Diverse_Substrate_AcTransf"/>
</dbReference>
<accession>A0A158HC53</accession>
<dbReference type="SUPFAM" id="SSF55729">
    <property type="entry name" value="Acyl-CoA N-acyltransferases (Nat)"/>
    <property type="match status" value="1"/>
</dbReference>
<dbReference type="InterPro" id="IPR016181">
    <property type="entry name" value="Acyl_CoA_acyltransferase"/>
</dbReference>
<sequence>MFMTGTVQIRPVEEADYAPWKRLWDGYNAFYGRTKDTALPQDIKDSTWARFFDVNEPVHALVAEQDGKLIGIVHFIYHRSTTLLGPICYLQDLFTAEAARGHGVGRKLINGVYACAKSAGSERVYWHTHETNATAMQLYDKVADKPGFMMYRQAL</sequence>
<evidence type="ECO:0000259" key="3">
    <source>
        <dbReference type="PROSITE" id="PS51186"/>
    </source>
</evidence>
<organism evidence="4 5">
    <name type="scientific">Caballeronia sordidicola</name>
    <name type="common">Burkholderia sordidicola</name>
    <dbReference type="NCBI Taxonomy" id="196367"/>
    <lineage>
        <taxon>Bacteria</taxon>
        <taxon>Pseudomonadati</taxon>
        <taxon>Pseudomonadota</taxon>
        <taxon>Betaproteobacteria</taxon>
        <taxon>Burkholderiales</taxon>
        <taxon>Burkholderiaceae</taxon>
        <taxon>Caballeronia</taxon>
    </lineage>
</organism>
<dbReference type="Pfam" id="PF00583">
    <property type="entry name" value="Acetyltransf_1"/>
    <property type="match status" value="1"/>
</dbReference>
<dbReference type="EMBL" id="FCOC02000015">
    <property type="protein sequence ID" value="SAL41603.1"/>
    <property type="molecule type" value="Genomic_DNA"/>
</dbReference>
<name>A0A158HC53_CABSO</name>
<dbReference type="AlphaFoldDB" id="A0A158HC53"/>
<feature type="domain" description="N-acetyltransferase" evidence="3">
    <location>
        <begin position="7"/>
        <end position="155"/>
    </location>
</feature>
<keyword evidence="1 4" id="KW-0808">Transferase</keyword>
<dbReference type="Gene3D" id="3.40.630.30">
    <property type="match status" value="1"/>
</dbReference>
<dbReference type="InterPro" id="IPR000182">
    <property type="entry name" value="GNAT_dom"/>
</dbReference>
<dbReference type="PANTHER" id="PTHR10545">
    <property type="entry name" value="DIAMINE N-ACETYLTRANSFERASE"/>
    <property type="match status" value="1"/>
</dbReference>
<protein>
    <submittedName>
        <fullName evidence="4">N-acetyltransferase GCN5</fullName>
    </submittedName>
</protein>
<dbReference type="GO" id="GO:0008080">
    <property type="term" value="F:N-acetyltransferase activity"/>
    <property type="evidence" value="ECO:0007669"/>
    <property type="project" value="TreeGrafter"/>
</dbReference>
<keyword evidence="2" id="KW-0012">Acyltransferase</keyword>
<evidence type="ECO:0000313" key="4">
    <source>
        <dbReference type="EMBL" id="SAL41603.1"/>
    </source>
</evidence>